<organism evidence="1 2">
    <name type="scientific">Somion occarium</name>
    <dbReference type="NCBI Taxonomy" id="3059160"/>
    <lineage>
        <taxon>Eukaryota</taxon>
        <taxon>Fungi</taxon>
        <taxon>Dikarya</taxon>
        <taxon>Basidiomycota</taxon>
        <taxon>Agaricomycotina</taxon>
        <taxon>Agaricomycetes</taxon>
        <taxon>Polyporales</taxon>
        <taxon>Cerrenaceae</taxon>
        <taxon>Somion</taxon>
    </lineage>
</organism>
<dbReference type="Proteomes" id="UP001497453">
    <property type="component" value="Chromosome 1"/>
</dbReference>
<name>A0ABP1CIA0_9APHY</name>
<reference evidence="2" key="1">
    <citation type="submission" date="2024-04" db="EMBL/GenBank/DDBJ databases">
        <authorList>
            <person name="Shaw F."/>
            <person name="Minotto A."/>
        </authorList>
    </citation>
    <scope>NUCLEOTIDE SEQUENCE [LARGE SCALE GENOMIC DNA]</scope>
</reference>
<gene>
    <name evidence="1" type="ORF">GFSPODELE1_LOCUS27</name>
</gene>
<evidence type="ECO:0000313" key="2">
    <source>
        <dbReference type="Proteomes" id="UP001497453"/>
    </source>
</evidence>
<dbReference type="EMBL" id="OZ037944">
    <property type="protein sequence ID" value="CAL1693837.1"/>
    <property type="molecule type" value="Genomic_DNA"/>
</dbReference>
<protein>
    <submittedName>
        <fullName evidence="1">Uncharacterized protein</fullName>
    </submittedName>
</protein>
<accession>A0ABP1CIA0</accession>
<sequence length="159" mass="17816">MWRVLHPPPLHWPSHSQLLVHVSRLSHTCFTLPFCNTRYTVTMGWRNAFKKQYKLFYNAAAHTKLLAGLGTAKAGSRAFPNTTRDKSVGFRLDYGERTGGGLYRNLVLQLNRKSDVPTLSKKADEDSHAKRSTVKVEIANPPSDPDALLGMLLDNAIDN</sequence>
<evidence type="ECO:0000313" key="1">
    <source>
        <dbReference type="EMBL" id="CAL1693837.1"/>
    </source>
</evidence>
<proteinExistence type="predicted"/>
<keyword evidence="2" id="KW-1185">Reference proteome</keyword>